<dbReference type="AlphaFoldDB" id="A0A2U3QFH7"/>
<organism evidence="1 2">
    <name type="scientific">Candidatus Sulfobium mesophilum</name>
    <dbReference type="NCBI Taxonomy" id="2016548"/>
    <lineage>
        <taxon>Bacteria</taxon>
        <taxon>Pseudomonadati</taxon>
        <taxon>Nitrospirota</taxon>
        <taxon>Nitrospiria</taxon>
        <taxon>Nitrospirales</taxon>
        <taxon>Nitrospiraceae</taxon>
        <taxon>Candidatus Sulfobium</taxon>
    </lineage>
</organism>
<name>A0A2U3QFH7_9BACT</name>
<sequence>MSFLDMVPPLKVNGIGELGTPTTEVYAVQLAVDPPFDPVQLQVHGPLPLTPVVAPALQRPVVGAEDNVWPFDDPHAPFTAVVP</sequence>
<keyword evidence="2" id="KW-1185">Reference proteome</keyword>
<gene>
    <name evidence="1" type="ORF">NBG4_180020</name>
</gene>
<dbReference type="Proteomes" id="UP000245125">
    <property type="component" value="Unassembled WGS sequence"/>
</dbReference>
<accession>A0A2U3QFH7</accession>
<proteinExistence type="predicted"/>
<evidence type="ECO:0000313" key="1">
    <source>
        <dbReference type="EMBL" id="SPQ00144.1"/>
    </source>
</evidence>
<dbReference type="EMBL" id="OUUY01000062">
    <property type="protein sequence ID" value="SPQ00144.1"/>
    <property type="molecule type" value="Genomic_DNA"/>
</dbReference>
<reference evidence="2" key="1">
    <citation type="submission" date="2018-03" db="EMBL/GenBank/DDBJ databases">
        <authorList>
            <person name="Zecchin S."/>
        </authorList>
    </citation>
    <scope>NUCLEOTIDE SEQUENCE [LARGE SCALE GENOMIC DNA]</scope>
</reference>
<evidence type="ECO:0000313" key="2">
    <source>
        <dbReference type="Proteomes" id="UP000245125"/>
    </source>
</evidence>
<protein>
    <submittedName>
        <fullName evidence="1">Uncharacterized protein</fullName>
    </submittedName>
</protein>